<proteinExistence type="predicted"/>
<dbReference type="SMART" id="SM00367">
    <property type="entry name" value="LRR_CC"/>
    <property type="match status" value="8"/>
</dbReference>
<dbReference type="AlphaFoldDB" id="A0AAW2W700"/>
<dbReference type="GO" id="GO:0031146">
    <property type="term" value="P:SCF-dependent proteasomal ubiquitin-dependent protein catabolic process"/>
    <property type="evidence" value="ECO:0007669"/>
    <property type="project" value="TreeGrafter"/>
</dbReference>
<dbReference type="PANTHER" id="PTHR13318">
    <property type="entry name" value="PARTNER OF PAIRED, ISOFORM B-RELATED"/>
    <property type="match status" value="1"/>
</dbReference>
<protein>
    <submittedName>
        <fullName evidence="1">F-box/LRR-repeat protein 12</fullName>
    </submittedName>
</protein>
<evidence type="ECO:0000313" key="1">
    <source>
        <dbReference type="EMBL" id="KAL0436651.1"/>
    </source>
</evidence>
<dbReference type="GO" id="GO:0019005">
    <property type="term" value="C:SCF ubiquitin ligase complex"/>
    <property type="evidence" value="ECO:0007669"/>
    <property type="project" value="TreeGrafter"/>
</dbReference>
<accession>A0AAW2W700</accession>
<dbReference type="CDD" id="cd22159">
    <property type="entry name" value="F-box_AtTIR1-like"/>
    <property type="match status" value="1"/>
</dbReference>
<dbReference type="InterPro" id="IPR006553">
    <property type="entry name" value="Leu-rich_rpt_Cys-con_subtyp"/>
</dbReference>
<reference evidence="1" key="2">
    <citation type="journal article" date="2024" name="Plant">
        <title>Genomic evolution and insights into agronomic trait innovations of Sesamum species.</title>
        <authorList>
            <person name="Miao H."/>
            <person name="Wang L."/>
            <person name="Qu L."/>
            <person name="Liu H."/>
            <person name="Sun Y."/>
            <person name="Le M."/>
            <person name="Wang Q."/>
            <person name="Wei S."/>
            <person name="Zheng Y."/>
            <person name="Lin W."/>
            <person name="Duan Y."/>
            <person name="Cao H."/>
            <person name="Xiong S."/>
            <person name="Wang X."/>
            <person name="Wei L."/>
            <person name="Li C."/>
            <person name="Ma Q."/>
            <person name="Ju M."/>
            <person name="Zhao R."/>
            <person name="Li G."/>
            <person name="Mu C."/>
            <person name="Tian Q."/>
            <person name="Mei H."/>
            <person name="Zhang T."/>
            <person name="Gao T."/>
            <person name="Zhang H."/>
        </authorList>
    </citation>
    <scope>NUCLEOTIDE SEQUENCE</scope>
    <source>
        <strain evidence="1">G02</strain>
    </source>
</reference>
<dbReference type="InterPro" id="IPR001611">
    <property type="entry name" value="Leu-rich_rpt"/>
</dbReference>
<name>A0AAW2W700_SESRA</name>
<dbReference type="SUPFAM" id="SSF52047">
    <property type="entry name" value="RNI-like"/>
    <property type="match status" value="1"/>
</dbReference>
<comment type="caution">
    <text evidence="1">The sequence shown here is derived from an EMBL/GenBank/DDBJ whole genome shotgun (WGS) entry which is preliminary data.</text>
</comment>
<dbReference type="InterPro" id="IPR032675">
    <property type="entry name" value="LRR_dom_sf"/>
</dbReference>
<gene>
    <name evidence="1" type="ORF">Sradi_0373000</name>
</gene>
<organism evidence="1">
    <name type="scientific">Sesamum radiatum</name>
    <name type="common">Black benniseed</name>
    <dbReference type="NCBI Taxonomy" id="300843"/>
    <lineage>
        <taxon>Eukaryota</taxon>
        <taxon>Viridiplantae</taxon>
        <taxon>Streptophyta</taxon>
        <taxon>Embryophyta</taxon>
        <taxon>Tracheophyta</taxon>
        <taxon>Spermatophyta</taxon>
        <taxon>Magnoliopsida</taxon>
        <taxon>eudicotyledons</taxon>
        <taxon>Gunneridae</taxon>
        <taxon>Pentapetalae</taxon>
        <taxon>asterids</taxon>
        <taxon>lamiids</taxon>
        <taxon>Lamiales</taxon>
        <taxon>Pedaliaceae</taxon>
        <taxon>Sesamum</taxon>
    </lineage>
</organism>
<dbReference type="Pfam" id="PF13516">
    <property type="entry name" value="LRR_6"/>
    <property type="match status" value="3"/>
</dbReference>
<reference evidence="1" key="1">
    <citation type="submission" date="2020-06" db="EMBL/GenBank/DDBJ databases">
        <authorList>
            <person name="Li T."/>
            <person name="Hu X."/>
            <person name="Zhang T."/>
            <person name="Song X."/>
            <person name="Zhang H."/>
            <person name="Dai N."/>
            <person name="Sheng W."/>
            <person name="Hou X."/>
            <person name="Wei L."/>
        </authorList>
    </citation>
    <scope>NUCLEOTIDE SEQUENCE</scope>
    <source>
        <strain evidence="1">G02</strain>
        <tissue evidence="1">Leaf</tissue>
    </source>
</reference>
<dbReference type="EMBL" id="JACGWJ010000002">
    <property type="protein sequence ID" value="KAL0436651.1"/>
    <property type="molecule type" value="Genomic_DNA"/>
</dbReference>
<dbReference type="Gene3D" id="3.80.10.10">
    <property type="entry name" value="Ribonuclease Inhibitor"/>
    <property type="match status" value="2"/>
</dbReference>
<sequence length="381" mass="42900">MENGLRHPFTSILQLPDDCLYFIFQRLESSNDRESFGLTCHRWLRIQNLSRRSLQFQCSFTQVNPTSLSLPSTTINSFHLFRLLCRFPQLESLSLSRCIELQDSGLSLLLTFGLKLESLHLDYCYGITDHGLSFVAGGCPLLTTISLYRCKVTDIGLETLSQSCSTLKDVNVSFCSFISDHGIRALSQNCRHLTSINISHCGNVTGVGFQGCSQTLAHLQADSCKLEPEGILAILSGGGLEFLNISNLKSCIHGHGLATIDVGYISKLRVLNFRLWTTIGDDAIAKIARGCPLLEEWNLDYCFEIRISGWESIGSKCHNLERLHVNHCRNLCDRGLQALRDGCRLLRKLYLRRRYSISSTAIEMFRSLRSDVEIIDEAHRT</sequence>